<comment type="catalytic activity">
    <reaction evidence="4 5">
        <text>N(6)-[(R)-lipoyl]-L-lysyl-[glycine-cleavage complex H protein] + glycine + H(+) = N(6)-[(R)-S(8)-aminomethyldihydrolipoyl]-L-lysyl-[glycine-cleavage complex H protein] + CO2</text>
        <dbReference type="Rhea" id="RHEA:24304"/>
        <dbReference type="Rhea" id="RHEA-COMP:10494"/>
        <dbReference type="Rhea" id="RHEA-COMP:10495"/>
        <dbReference type="ChEBI" id="CHEBI:15378"/>
        <dbReference type="ChEBI" id="CHEBI:16526"/>
        <dbReference type="ChEBI" id="CHEBI:57305"/>
        <dbReference type="ChEBI" id="CHEBI:83099"/>
        <dbReference type="ChEBI" id="CHEBI:83143"/>
        <dbReference type="EC" id="1.4.4.2"/>
    </reaction>
</comment>
<feature type="domain" description="Aminotransferase class V" evidence="7">
    <location>
        <begin position="158"/>
        <end position="277"/>
    </location>
</feature>
<dbReference type="Gene3D" id="3.40.640.10">
    <property type="entry name" value="Type I PLP-dependent aspartate aminotransferase-like (Major domain)"/>
    <property type="match status" value="1"/>
</dbReference>
<dbReference type="HAMAP" id="MF_00713">
    <property type="entry name" value="GcvPB"/>
    <property type="match status" value="1"/>
</dbReference>
<dbReference type="GO" id="GO:0005960">
    <property type="term" value="C:glycine cleavage complex"/>
    <property type="evidence" value="ECO:0007669"/>
    <property type="project" value="TreeGrafter"/>
</dbReference>
<comment type="subunit">
    <text evidence="5">The glycine cleavage system is composed of four proteins: P, T, L and H. In this organism, the P 'protein' is a heterodimer of two subunits.</text>
</comment>
<accession>A0A8J7PG44</accession>
<dbReference type="FunFam" id="3.40.640.10:FF:000034">
    <property type="entry name" value="Probable glycine dehydrogenase (decarboxylating) subunit 2"/>
    <property type="match status" value="1"/>
</dbReference>
<evidence type="ECO:0000256" key="6">
    <source>
        <dbReference type="SAM" id="MobiDB-lite"/>
    </source>
</evidence>
<dbReference type="InterPro" id="IPR015422">
    <property type="entry name" value="PyrdxlP-dep_Trfase_small"/>
</dbReference>
<proteinExistence type="inferred from homology"/>
<dbReference type="InterPro" id="IPR049316">
    <property type="entry name" value="GDC-P_C"/>
</dbReference>
<dbReference type="Pfam" id="PF21478">
    <property type="entry name" value="GcvP2_C"/>
    <property type="match status" value="1"/>
</dbReference>
<dbReference type="NCBIfam" id="NF003346">
    <property type="entry name" value="PRK04366.1"/>
    <property type="match status" value="1"/>
</dbReference>
<comment type="function">
    <text evidence="1 5">The glycine cleavage system catalyzes the degradation of glycine. The P protein binds the alpha-amino group of glycine through its pyridoxal phosphate cofactor; CO(2) is released and the remaining methylamine moiety is then transferred to the lipoamide cofactor of the H protein.</text>
</comment>
<dbReference type="Pfam" id="PF00266">
    <property type="entry name" value="Aminotran_5"/>
    <property type="match status" value="1"/>
</dbReference>
<dbReference type="Proteomes" id="UP000664277">
    <property type="component" value="Unassembled WGS sequence"/>
</dbReference>
<dbReference type="GO" id="GO:0005829">
    <property type="term" value="C:cytosol"/>
    <property type="evidence" value="ECO:0007669"/>
    <property type="project" value="TreeGrafter"/>
</dbReference>
<feature type="region of interest" description="Disordered" evidence="6">
    <location>
        <begin position="464"/>
        <end position="485"/>
    </location>
</feature>
<reference evidence="9" key="1">
    <citation type="submission" date="2021-02" db="EMBL/GenBank/DDBJ databases">
        <title>Genome-Resolved Metagenomics of a Microbial Community Performing Photosynthetic Biological Nutrient Removal.</title>
        <authorList>
            <person name="Mcdaniel E.A."/>
        </authorList>
    </citation>
    <scope>NUCLEOTIDE SEQUENCE</scope>
    <source>
        <strain evidence="9">UWPOB_OBS1</strain>
    </source>
</reference>
<feature type="domain" description="Glycine dehydrogenase C-terminal" evidence="8">
    <location>
        <begin position="351"/>
        <end position="454"/>
    </location>
</feature>
<dbReference type="PANTHER" id="PTHR11773:SF1">
    <property type="entry name" value="GLYCINE DEHYDROGENASE (DECARBOXYLATING), MITOCHONDRIAL"/>
    <property type="match status" value="1"/>
</dbReference>
<organism evidence="9 10">
    <name type="scientific">Candidatus Obscuribacter phosphatis</name>
    <dbReference type="NCBI Taxonomy" id="1906157"/>
    <lineage>
        <taxon>Bacteria</taxon>
        <taxon>Bacillati</taxon>
        <taxon>Candidatus Melainabacteria</taxon>
        <taxon>Candidatus Obscuribacterales</taxon>
        <taxon>Candidatus Obscuribacteraceae</taxon>
        <taxon>Candidatus Obscuribacter</taxon>
    </lineage>
</organism>
<dbReference type="GO" id="GO:0019464">
    <property type="term" value="P:glycine decarboxylation via glycine cleavage system"/>
    <property type="evidence" value="ECO:0007669"/>
    <property type="project" value="UniProtKB-UniRule"/>
</dbReference>
<feature type="modified residue" description="N6-(pyridoxal phosphate)lysine" evidence="5">
    <location>
        <position position="270"/>
    </location>
</feature>
<dbReference type="GO" id="GO:0030170">
    <property type="term" value="F:pyridoxal phosphate binding"/>
    <property type="evidence" value="ECO:0007669"/>
    <property type="project" value="TreeGrafter"/>
</dbReference>
<evidence type="ECO:0000313" key="9">
    <source>
        <dbReference type="EMBL" id="MBN8659370.1"/>
    </source>
</evidence>
<dbReference type="AlphaFoldDB" id="A0A8J7PG44"/>
<dbReference type="SUPFAM" id="SSF53383">
    <property type="entry name" value="PLP-dependent transferases"/>
    <property type="match status" value="1"/>
</dbReference>
<protein>
    <recommendedName>
        <fullName evidence="5">Probable glycine dehydrogenase (decarboxylating) subunit 2</fullName>
        <ecNumber evidence="5">1.4.4.2</ecNumber>
    </recommendedName>
    <alternativeName>
        <fullName evidence="5">Glycine cleavage system P-protein subunit 2</fullName>
    </alternativeName>
    <alternativeName>
        <fullName evidence="5">Glycine decarboxylase subunit 2</fullName>
    </alternativeName>
    <alternativeName>
        <fullName evidence="5">Glycine dehydrogenase (aminomethyl-transferring) subunit 2</fullName>
    </alternativeName>
</protein>
<dbReference type="InterPro" id="IPR000192">
    <property type="entry name" value="Aminotrans_V_dom"/>
</dbReference>
<evidence type="ECO:0000259" key="7">
    <source>
        <dbReference type="Pfam" id="PF00266"/>
    </source>
</evidence>
<dbReference type="EMBL" id="JAFLCK010000003">
    <property type="protein sequence ID" value="MBN8659370.1"/>
    <property type="molecule type" value="Genomic_DNA"/>
</dbReference>
<dbReference type="GO" id="GO:0004375">
    <property type="term" value="F:glycine dehydrogenase (decarboxylating) activity"/>
    <property type="evidence" value="ECO:0007669"/>
    <property type="project" value="UniProtKB-EC"/>
</dbReference>
<dbReference type="InterPro" id="IPR015421">
    <property type="entry name" value="PyrdxlP-dep_Trfase_major"/>
</dbReference>
<dbReference type="GO" id="GO:0016594">
    <property type="term" value="F:glycine binding"/>
    <property type="evidence" value="ECO:0007669"/>
    <property type="project" value="TreeGrafter"/>
</dbReference>
<dbReference type="Gene3D" id="3.90.1150.10">
    <property type="entry name" value="Aspartate Aminotransferase, domain 1"/>
    <property type="match status" value="1"/>
</dbReference>
<keyword evidence="2 5" id="KW-0663">Pyridoxal phosphate</keyword>
<dbReference type="FunFam" id="3.90.1150.10:FF:000014">
    <property type="entry name" value="Probable glycine dehydrogenase (decarboxylating) subunit 2"/>
    <property type="match status" value="1"/>
</dbReference>
<dbReference type="InterPro" id="IPR023012">
    <property type="entry name" value="GcvPB"/>
</dbReference>
<sequence>MMEKLIYEKSRAGRRAEILPGTQVPSKKLGDLIPAAFLRDKPPALPEVSELEAVRHFVRLSQLNHSIDTGFYPLGSCTMKYNPKVNDAMAALDGFRELHPHQPVDQIQGALELLYNLQEAIAAVVGLPHVTLQPAAGAHGEMTGLLLIKAYFEAKADHKRKKVIVPDTAHGTNPATAALLGFEVVEIKSNSKGLVDIDSLKAVLGDDTAAIMLTNPNTLGLFEEEIMEVQKLVHDAGGLLYYDGANLNAIMGIVRPGDMGFDVCHLNLHKTFSTPHGGGGPGGCAVACRDILQPFLPKPTVEKTKEGGFTLNWDRPQSIGKVKGFYGNFGILVRAYSYLLAHGGDGLFQVSKDAILNANYLKKKLSNNFVVAHHQPCMHEFVLSGVKQKERGVPTLNIAKRLLDYGVHAPTVYFPLVVPEAMMIEPTETECKETLDRFAEIMVTIDKEIDENKELVLSAPHNTPVGRLDEATAARKPNLRWKPEN</sequence>
<evidence type="ECO:0000256" key="1">
    <source>
        <dbReference type="ARBA" id="ARBA00003788"/>
    </source>
</evidence>
<evidence type="ECO:0000256" key="4">
    <source>
        <dbReference type="ARBA" id="ARBA00049026"/>
    </source>
</evidence>
<dbReference type="PANTHER" id="PTHR11773">
    <property type="entry name" value="GLYCINE DEHYDROGENASE, DECARBOXYLATING"/>
    <property type="match status" value="1"/>
</dbReference>
<gene>
    <name evidence="5 9" type="primary">gcvPB</name>
    <name evidence="9" type="ORF">J0M35_03330</name>
</gene>
<name>A0A8J7PG44_9BACT</name>
<dbReference type="CDD" id="cd00613">
    <property type="entry name" value="GDC-P"/>
    <property type="match status" value="1"/>
</dbReference>
<dbReference type="EC" id="1.4.4.2" evidence="5"/>
<comment type="similarity">
    <text evidence="5">Belongs to the GcvP family. C-terminal subunit subfamily.</text>
</comment>
<dbReference type="InterPro" id="IPR015424">
    <property type="entry name" value="PyrdxlP-dep_Trfase"/>
</dbReference>
<evidence type="ECO:0000256" key="5">
    <source>
        <dbReference type="HAMAP-Rule" id="MF_00713"/>
    </source>
</evidence>
<keyword evidence="3 5" id="KW-0560">Oxidoreductase</keyword>
<dbReference type="Gene3D" id="6.20.440.10">
    <property type="match status" value="1"/>
</dbReference>
<evidence type="ECO:0000256" key="3">
    <source>
        <dbReference type="ARBA" id="ARBA00023002"/>
    </source>
</evidence>
<evidence type="ECO:0000313" key="10">
    <source>
        <dbReference type="Proteomes" id="UP000664277"/>
    </source>
</evidence>
<evidence type="ECO:0000256" key="2">
    <source>
        <dbReference type="ARBA" id="ARBA00022898"/>
    </source>
</evidence>
<comment type="cofactor">
    <cofactor evidence="5">
        <name>pyridoxal 5'-phosphate</name>
        <dbReference type="ChEBI" id="CHEBI:597326"/>
    </cofactor>
</comment>
<evidence type="ECO:0000259" key="8">
    <source>
        <dbReference type="Pfam" id="PF21478"/>
    </source>
</evidence>
<comment type="caution">
    <text evidence="9">The sequence shown here is derived from an EMBL/GenBank/DDBJ whole genome shotgun (WGS) entry which is preliminary data.</text>
</comment>
<dbReference type="InterPro" id="IPR020581">
    <property type="entry name" value="GDC_P"/>
</dbReference>